<name>A0A388M489_CHABU</name>
<keyword evidence="3" id="KW-1185">Reference proteome</keyword>
<dbReference type="Proteomes" id="UP000265515">
    <property type="component" value="Unassembled WGS sequence"/>
</dbReference>
<evidence type="ECO:0000256" key="1">
    <source>
        <dbReference type="SAM" id="Coils"/>
    </source>
</evidence>
<dbReference type="AlphaFoldDB" id="A0A388M489"/>
<gene>
    <name evidence="2" type="ORF">CBR_g49198</name>
</gene>
<evidence type="ECO:0000313" key="3">
    <source>
        <dbReference type="Proteomes" id="UP000265515"/>
    </source>
</evidence>
<dbReference type="Gramene" id="GBG89408">
    <property type="protein sequence ID" value="GBG89408"/>
    <property type="gene ID" value="CBR_g49198"/>
</dbReference>
<accession>A0A388M489</accession>
<reference evidence="2 3" key="1">
    <citation type="journal article" date="2018" name="Cell">
        <title>The Chara Genome: Secondary Complexity and Implications for Plant Terrestrialization.</title>
        <authorList>
            <person name="Nishiyama T."/>
            <person name="Sakayama H."/>
            <person name="Vries J.D."/>
            <person name="Buschmann H."/>
            <person name="Saint-Marcoux D."/>
            <person name="Ullrich K.K."/>
            <person name="Haas F.B."/>
            <person name="Vanderstraeten L."/>
            <person name="Becker D."/>
            <person name="Lang D."/>
            <person name="Vosolsobe S."/>
            <person name="Rombauts S."/>
            <person name="Wilhelmsson P.K.I."/>
            <person name="Janitza P."/>
            <person name="Kern R."/>
            <person name="Heyl A."/>
            <person name="Rumpler F."/>
            <person name="Villalobos L.I.A.C."/>
            <person name="Clay J.M."/>
            <person name="Skokan R."/>
            <person name="Toyoda A."/>
            <person name="Suzuki Y."/>
            <person name="Kagoshima H."/>
            <person name="Schijlen E."/>
            <person name="Tajeshwar N."/>
            <person name="Catarino B."/>
            <person name="Hetherington A.J."/>
            <person name="Saltykova A."/>
            <person name="Bonnot C."/>
            <person name="Breuninger H."/>
            <person name="Symeonidi A."/>
            <person name="Radhakrishnan G.V."/>
            <person name="Van Nieuwerburgh F."/>
            <person name="Deforce D."/>
            <person name="Chang C."/>
            <person name="Karol K.G."/>
            <person name="Hedrich R."/>
            <person name="Ulvskov P."/>
            <person name="Glockner G."/>
            <person name="Delwiche C.F."/>
            <person name="Petrasek J."/>
            <person name="Van de Peer Y."/>
            <person name="Friml J."/>
            <person name="Beilby M."/>
            <person name="Dolan L."/>
            <person name="Kohara Y."/>
            <person name="Sugano S."/>
            <person name="Fujiyama A."/>
            <person name="Delaux P.-M."/>
            <person name="Quint M."/>
            <person name="TheiBen G."/>
            <person name="Hagemann M."/>
            <person name="Harholt J."/>
            <person name="Dunand C."/>
            <person name="Zachgo S."/>
            <person name="Langdale J."/>
            <person name="Maumus F."/>
            <person name="Straeten D.V.D."/>
            <person name="Gould S.B."/>
            <person name="Rensing S.A."/>
        </authorList>
    </citation>
    <scope>NUCLEOTIDE SEQUENCE [LARGE SCALE GENOMIC DNA]</scope>
    <source>
        <strain evidence="2 3">S276</strain>
    </source>
</reference>
<evidence type="ECO:0000313" key="2">
    <source>
        <dbReference type="EMBL" id="GBG89408.1"/>
    </source>
</evidence>
<protein>
    <submittedName>
        <fullName evidence="2">Uncharacterized protein</fullName>
    </submittedName>
</protein>
<comment type="caution">
    <text evidence="2">The sequence shown here is derived from an EMBL/GenBank/DDBJ whole genome shotgun (WGS) entry which is preliminary data.</text>
</comment>
<feature type="coiled-coil region" evidence="1">
    <location>
        <begin position="63"/>
        <end position="105"/>
    </location>
</feature>
<keyword evidence="1" id="KW-0175">Coiled coil</keyword>
<sequence length="255" mass="28659">MKLELTESLDKVYKAIDGRKSNDGDDVAKLKTTVNDMQRRLNGGVASTSSVAPSVEGEELARLDREQAEIKTATEKRLSALEDVVLALQRKCEEAEENVEKWKSEALRPGNKRGSIAVDPTPSSHARFRMEVEALQTLQISEMNARKESEEEVERLKESLAKLDMEKRARVRGTNLKSKFNNAAVREKDPENDVGPSARKCKDKVVSGSASKSVDRKAFLRANRCDLRGKNKELVMGICEKRGLHIQLLSRRRRL</sequence>
<organism evidence="2 3">
    <name type="scientific">Chara braunii</name>
    <name type="common">Braun's stonewort</name>
    <dbReference type="NCBI Taxonomy" id="69332"/>
    <lineage>
        <taxon>Eukaryota</taxon>
        <taxon>Viridiplantae</taxon>
        <taxon>Streptophyta</taxon>
        <taxon>Charophyceae</taxon>
        <taxon>Charales</taxon>
        <taxon>Characeae</taxon>
        <taxon>Chara</taxon>
    </lineage>
</organism>
<proteinExistence type="predicted"/>
<dbReference type="EMBL" id="BFEA01000735">
    <property type="protein sequence ID" value="GBG89408.1"/>
    <property type="molecule type" value="Genomic_DNA"/>
</dbReference>